<gene>
    <name evidence="1" type="ORF">GCM10007860_06440</name>
</gene>
<sequence length="96" mass="10422">MTTAQITLDTPIVRGDTTIDRITLRKPSSGELRGISLADLTRLEASALIALLPRISDPTLLAEEARRLDPADLMQCGTEIVSFLLTKAVKAEYQIG</sequence>
<dbReference type="EMBL" id="BSOZ01000005">
    <property type="protein sequence ID" value="GLS03500.1"/>
    <property type="molecule type" value="Genomic_DNA"/>
</dbReference>
<evidence type="ECO:0000313" key="1">
    <source>
        <dbReference type="EMBL" id="GLS03500.1"/>
    </source>
</evidence>
<evidence type="ECO:0000313" key="2">
    <source>
        <dbReference type="Proteomes" id="UP001156836"/>
    </source>
</evidence>
<proteinExistence type="predicted"/>
<accession>A0ABQ6BQN1</accession>
<dbReference type="InterPro" id="IPR019289">
    <property type="entry name" value="Phage_tail_E/E"/>
</dbReference>
<keyword evidence="2" id="KW-1185">Reference proteome</keyword>
<protein>
    <submittedName>
        <fullName evidence="1">Uncharacterized protein</fullName>
    </submittedName>
</protein>
<dbReference type="Proteomes" id="UP001156836">
    <property type="component" value="Unassembled WGS sequence"/>
</dbReference>
<name>A0ABQ6BQN1_9NEIS</name>
<organism evidence="1 2">
    <name type="scientific">Chitiniphilus shinanonensis</name>
    <dbReference type="NCBI Taxonomy" id="553088"/>
    <lineage>
        <taxon>Bacteria</taxon>
        <taxon>Pseudomonadati</taxon>
        <taxon>Pseudomonadota</taxon>
        <taxon>Betaproteobacteria</taxon>
        <taxon>Neisseriales</taxon>
        <taxon>Chitinibacteraceae</taxon>
        <taxon>Chitiniphilus</taxon>
    </lineage>
</organism>
<dbReference type="Pfam" id="PF10109">
    <property type="entry name" value="Phage_TAC_7"/>
    <property type="match status" value="1"/>
</dbReference>
<reference evidence="2" key="1">
    <citation type="journal article" date="2019" name="Int. J. Syst. Evol. Microbiol.">
        <title>The Global Catalogue of Microorganisms (GCM) 10K type strain sequencing project: providing services to taxonomists for standard genome sequencing and annotation.</title>
        <authorList>
            <consortium name="The Broad Institute Genomics Platform"/>
            <consortium name="The Broad Institute Genome Sequencing Center for Infectious Disease"/>
            <person name="Wu L."/>
            <person name="Ma J."/>
        </authorList>
    </citation>
    <scope>NUCLEOTIDE SEQUENCE [LARGE SCALE GENOMIC DNA]</scope>
    <source>
        <strain evidence="2">NBRC 104970</strain>
    </source>
</reference>
<dbReference type="RefSeq" id="WP_018748813.1">
    <property type="nucleotide sequence ID" value="NZ_BSOZ01000005.1"/>
</dbReference>
<comment type="caution">
    <text evidence="1">The sequence shown here is derived from an EMBL/GenBank/DDBJ whole genome shotgun (WGS) entry which is preliminary data.</text>
</comment>